<organism evidence="4 5">
    <name type="scientific">Euroglyphus maynei</name>
    <name type="common">Mayne's house dust mite</name>
    <dbReference type="NCBI Taxonomy" id="6958"/>
    <lineage>
        <taxon>Eukaryota</taxon>
        <taxon>Metazoa</taxon>
        <taxon>Ecdysozoa</taxon>
        <taxon>Arthropoda</taxon>
        <taxon>Chelicerata</taxon>
        <taxon>Arachnida</taxon>
        <taxon>Acari</taxon>
        <taxon>Acariformes</taxon>
        <taxon>Sarcoptiformes</taxon>
        <taxon>Astigmata</taxon>
        <taxon>Psoroptidia</taxon>
        <taxon>Analgoidea</taxon>
        <taxon>Pyroglyphidae</taxon>
        <taxon>Pyroglyphinae</taxon>
        <taxon>Euroglyphus</taxon>
    </lineage>
</organism>
<dbReference type="GO" id="GO:0005524">
    <property type="term" value="F:ATP binding"/>
    <property type="evidence" value="ECO:0007669"/>
    <property type="project" value="InterPro"/>
</dbReference>
<dbReference type="SUPFAM" id="SSF48019">
    <property type="entry name" value="post-AAA+ oligomerization domain-like"/>
    <property type="match status" value="1"/>
</dbReference>
<dbReference type="Gene3D" id="1.20.272.10">
    <property type="match status" value="1"/>
</dbReference>
<keyword evidence="1" id="KW-0235">DNA replication</keyword>
<dbReference type="Proteomes" id="UP000194236">
    <property type="component" value="Unassembled WGS sequence"/>
</dbReference>
<protein>
    <recommendedName>
        <fullName evidence="3">DNA replication factor RFC1 C-terminal domain-containing protein</fullName>
    </recommendedName>
</protein>
<accession>A0A1Y3AU84</accession>
<evidence type="ECO:0000313" key="4">
    <source>
        <dbReference type="EMBL" id="OTF72042.1"/>
    </source>
</evidence>
<dbReference type="InterPro" id="IPR008921">
    <property type="entry name" value="DNA_pol3_clamp-load_cplx_C"/>
</dbReference>
<dbReference type="GO" id="GO:0005634">
    <property type="term" value="C:nucleus"/>
    <property type="evidence" value="ECO:0007669"/>
    <property type="project" value="TreeGrafter"/>
</dbReference>
<name>A0A1Y3AU84_EURMA</name>
<sequence>ASVGKQLKRLYKSIDSISQSDLIEKEIRSNQSWSLLPLQAIFSTVMPGAYMRSENGLGFPQFPQFMGKLSTTNKNNRITEELTSHMKLSVNGSKQSIVLDYLEPIKNIIIDSLKHLDKDSAITNVMDLLEQYSLTKEDMDSILEFCVWSGEQDPMKTIDSKMKAALTRTYNKKDFILPYARDGDYRNVTTKSNGKKGKGKKNKNDWGSSQDESADDQFNEDDNINDLTAEVMDFY</sequence>
<dbReference type="GO" id="GO:0005663">
    <property type="term" value="C:DNA replication factor C complex"/>
    <property type="evidence" value="ECO:0007669"/>
    <property type="project" value="InterPro"/>
</dbReference>
<proteinExistence type="predicted"/>
<dbReference type="InterPro" id="IPR013725">
    <property type="entry name" value="DNA_replication_fac_RFC1_C"/>
</dbReference>
<dbReference type="Pfam" id="PF08519">
    <property type="entry name" value="RFC1"/>
    <property type="match status" value="1"/>
</dbReference>
<dbReference type="EMBL" id="MUJZ01058194">
    <property type="protein sequence ID" value="OTF72042.1"/>
    <property type="molecule type" value="Genomic_DNA"/>
</dbReference>
<reference evidence="4 5" key="1">
    <citation type="submission" date="2017-03" db="EMBL/GenBank/DDBJ databases">
        <title>Genome Survey of Euroglyphus maynei.</title>
        <authorList>
            <person name="Arlian L.G."/>
            <person name="Morgan M.S."/>
            <person name="Rider S.D."/>
        </authorList>
    </citation>
    <scope>NUCLEOTIDE SEQUENCE [LARGE SCALE GENOMIC DNA]</scope>
    <source>
        <strain evidence="4">Arlian Lab</strain>
        <tissue evidence="4">Whole body</tissue>
    </source>
</reference>
<feature type="domain" description="DNA replication factor RFC1 C-terminal" evidence="3">
    <location>
        <begin position="17"/>
        <end position="172"/>
    </location>
</feature>
<comment type="caution">
    <text evidence="4">The sequence shown here is derived from an EMBL/GenBank/DDBJ whole genome shotgun (WGS) entry which is preliminary data.</text>
</comment>
<dbReference type="OrthoDB" id="446168at2759"/>
<dbReference type="AlphaFoldDB" id="A0A1Y3AU84"/>
<gene>
    <name evidence="4" type="ORF">BLA29_006936</name>
</gene>
<evidence type="ECO:0000256" key="1">
    <source>
        <dbReference type="ARBA" id="ARBA00022705"/>
    </source>
</evidence>
<feature type="non-terminal residue" evidence="4">
    <location>
        <position position="1"/>
    </location>
</feature>
<dbReference type="GO" id="GO:0003677">
    <property type="term" value="F:DNA binding"/>
    <property type="evidence" value="ECO:0007669"/>
    <property type="project" value="InterPro"/>
</dbReference>
<dbReference type="GO" id="GO:0006260">
    <property type="term" value="P:DNA replication"/>
    <property type="evidence" value="ECO:0007669"/>
    <property type="project" value="UniProtKB-KW"/>
</dbReference>
<evidence type="ECO:0000313" key="5">
    <source>
        <dbReference type="Proteomes" id="UP000194236"/>
    </source>
</evidence>
<dbReference type="GO" id="GO:0003689">
    <property type="term" value="F:DNA clamp loader activity"/>
    <property type="evidence" value="ECO:0007669"/>
    <property type="project" value="InterPro"/>
</dbReference>
<evidence type="ECO:0000259" key="3">
    <source>
        <dbReference type="Pfam" id="PF08519"/>
    </source>
</evidence>
<dbReference type="PANTHER" id="PTHR23389">
    <property type="entry name" value="CHROMOSOME TRANSMISSION FIDELITY FACTOR 18"/>
    <property type="match status" value="1"/>
</dbReference>
<evidence type="ECO:0000256" key="2">
    <source>
        <dbReference type="SAM" id="MobiDB-lite"/>
    </source>
</evidence>
<feature type="compositionally biased region" description="Acidic residues" evidence="2">
    <location>
        <begin position="212"/>
        <end position="222"/>
    </location>
</feature>
<dbReference type="PANTHER" id="PTHR23389:SF6">
    <property type="entry name" value="REPLICATION FACTOR C SUBUNIT 1"/>
    <property type="match status" value="1"/>
</dbReference>
<feature type="region of interest" description="Disordered" evidence="2">
    <location>
        <begin position="187"/>
        <end position="222"/>
    </location>
</feature>
<keyword evidence="5" id="KW-1185">Reference proteome</keyword>